<keyword evidence="4" id="KW-0677">Repeat</keyword>
<dbReference type="SMART" id="SM00382">
    <property type="entry name" value="AAA"/>
    <property type="match status" value="3"/>
</dbReference>
<keyword evidence="5" id="KW-0547">Nucleotide-binding</keyword>
<keyword evidence="13" id="KW-0234">DNA repair</keyword>
<keyword evidence="12" id="KW-0238">DNA-binding</keyword>
<evidence type="ECO:0000259" key="17">
    <source>
        <dbReference type="PROSITE" id="PS50893"/>
    </source>
</evidence>
<feature type="domain" description="ABC transporter" evidence="17">
    <location>
        <begin position="485"/>
        <end position="807"/>
    </location>
</feature>
<feature type="domain" description="ABC transporter" evidence="17">
    <location>
        <begin position="1428"/>
        <end position="1759"/>
    </location>
</feature>
<dbReference type="Pfam" id="PF17755">
    <property type="entry name" value="UvrA_DNA-bind"/>
    <property type="match status" value="2"/>
</dbReference>
<dbReference type="HOGENOM" id="CLU_001370_3_0_7"/>
<evidence type="ECO:0000313" key="18">
    <source>
        <dbReference type="EMBL" id="ETX01395.1"/>
    </source>
</evidence>
<dbReference type="GO" id="GO:0004518">
    <property type="term" value="F:nuclease activity"/>
    <property type="evidence" value="ECO:0007669"/>
    <property type="project" value="UniProtKB-KW"/>
</dbReference>
<dbReference type="GO" id="GO:0008270">
    <property type="term" value="F:zinc ion binding"/>
    <property type="evidence" value="ECO:0007669"/>
    <property type="project" value="UniProtKB-KW"/>
</dbReference>
<dbReference type="InterPro" id="IPR041552">
    <property type="entry name" value="UvrA_DNA-bd"/>
</dbReference>
<gene>
    <name evidence="18" type="ORF">ETSY1_07465</name>
</gene>
<evidence type="ECO:0000256" key="15">
    <source>
        <dbReference type="ARBA" id="ARBA00039316"/>
    </source>
</evidence>
<dbReference type="PROSITE" id="PS50893">
    <property type="entry name" value="ABC_TRANSPORTER_2"/>
    <property type="match status" value="2"/>
</dbReference>
<dbReference type="InterPro" id="IPR017871">
    <property type="entry name" value="ABC_transporter-like_CS"/>
</dbReference>
<evidence type="ECO:0000256" key="6">
    <source>
        <dbReference type="ARBA" id="ARBA00022763"/>
    </source>
</evidence>
<keyword evidence="11" id="KW-0267">Excision nuclease</keyword>
<dbReference type="PANTHER" id="PTHR43152:SF1">
    <property type="entry name" value="UVRA PROTEIN"/>
    <property type="match status" value="1"/>
</dbReference>
<evidence type="ECO:0000256" key="4">
    <source>
        <dbReference type="ARBA" id="ARBA00022737"/>
    </source>
</evidence>
<dbReference type="Gene3D" id="3.30.1490.20">
    <property type="entry name" value="ATP-grasp fold, A domain"/>
    <property type="match status" value="2"/>
</dbReference>
<keyword evidence="10" id="KW-0067">ATP-binding</keyword>
<dbReference type="InterPro" id="IPR041102">
    <property type="entry name" value="UvrA_inter"/>
</dbReference>
<dbReference type="NCBIfam" id="NF001503">
    <property type="entry name" value="PRK00349.1"/>
    <property type="match status" value="1"/>
</dbReference>
<evidence type="ECO:0000256" key="13">
    <source>
        <dbReference type="ARBA" id="ARBA00023204"/>
    </source>
</evidence>
<dbReference type="GO" id="GO:0005524">
    <property type="term" value="F:ATP binding"/>
    <property type="evidence" value="ECO:0007669"/>
    <property type="project" value="UniProtKB-KW"/>
</dbReference>
<dbReference type="Gene3D" id="3.40.50.300">
    <property type="entry name" value="P-loop containing nucleotide triphosphate hydrolases"/>
    <property type="match status" value="4"/>
</dbReference>
<dbReference type="PANTHER" id="PTHR43152">
    <property type="entry name" value="UVRABC SYSTEM PROTEIN A"/>
    <property type="match status" value="1"/>
</dbReference>
<evidence type="ECO:0000256" key="10">
    <source>
        <dbReference type="ARBA" id="ARBA00022840"/>
    </source>
</evidence>
<keyword evidence="2" id="KW-0963">Cytoplasm</keyword>
<dbReference type="Proteomes" id="UP000019141">
    <property type="component" value="Unassembled WGS sequence"/>
</dbReference>
<dbReference type="GO" id="GO:0009380">
    <property type="term" value="C:excinuclease repair complex"/>
    <property type="evidence" value="ECO:0007669"/>
    <property type="project" value="InterPro"/>
</dbReference>
<keyword evidence="19" id="KW-1185">Reference proteome</keyword>
<dbReference type="EMBL" id="AZHW01000234">
    <property type="protein sequence ID" value="ETX01395.1"/>
    <property type="molecule type" value="Genomic_DNA"/>
</dbReference>
<dbReference type="Gene3D" id="1.10.8.280">
    <property type="entry name" value="ABC transporter ATPase domain-like"/>
    <property type="match status" value="2"/>
</dbReference>
<dbReference type="Pfam" id="PF17760">
    <property type="entry name" value="UvrA_inter"/>
    <property type="match status" value="2"/>
</dbReference>
<sequence>MTELTDHVRLLFAKLGQLHCESCDRIVERSNAQDIVSTLLESCAEQTVMITFLYHRAPEQTSEDMVSELQRLGFVRLLLHQKPIRLDAETLPPLEDKTAEVIVDRIAVQPRRRARLVDSLEQAMRFGRGLVIVHLPSGEQLKFSQHLHCPNCNITYRDPVPNTFSFNSPLGACDECQGFGRTIDIDLDLIIPDPRKTIEGNAVKPWSTPATSNERKRLLKFCASEGIPVDVPFEQLSGEHQRYIIDGRKRFEGIRGWFSWLETKTYRMHIRIFLAKYRSYVPCASCQGTRLKPESLLTRIGGKNIAQIYATPVGENERFFRELAEKHAGDRAIDLILGEICSRHKYLVDVGLSYLTLDRQSRTLSGGEVQRVNLTTAIGSSLVNTLYILDEPSIGLHPRDSRRLVQILHNLKQNQNTIVVVEHDPEVIRESDRILDLGPGAGERGGEVVYFGEPAGILKSKKSLTGQYLSGKRVIPVPQSRRRPAKGQAINIRGATQNNLKHLDATIPLGLLVCVTGVSGSGKSTLIHDVLYNSLQKARGVSVGTPGACKSIRGGQLVGEVVMVDQSPIGRTPRANPVTYVKAYDGIRKLFAATEAARERSFTASTFSFNAAGGRCETCQGSGFEKVEMQFLSDIFVTCPGCDGARFRQDVLEVTYEDKTIADVLQLTVAEALTFFEDYPAITAALKPLEEVGLDYIRLGQPLNTLSGGESQRLKLASHMTLRDGKARLLIFDEPTTGLHFEDIRKLLGAFERLLDQGHSVVVIEHNLEVIKSADYIIDLGPEGGEAGGELVLCGTPEAVSACEASYTGQFLREYLYEDPQTVYRLAHPHLPAVVPESNNHRIAIDGARHHNLKNIDVCIPRDQFVVVTGLSGSGKSTLAFDIVFAEGQRRYMESLSAYVRQFLTPFSKPEVDLIRGVPPTVAIEQRVTRGGVKSTVSTVTEVFHYLRLLYAKVGVQHCPSCNLQITSQTDEQILGHLMSQYQGQDATFLAPAIRGRKGFHKEILTQAEKIGLTHVRIDGAIVALDERPSLDRYREHDIDFVVGTVKVNRRRRKSVYHLLDRALLLGQGACSVLAPEHDEHLYSLKFFCPQCNLSFADLDPRLFSFNSRHGACPTCNGMGRTYDFDRDLMIPDWWLSLNQGALDVYNGGPFKKRHRQQMLNHIGDVLNIDLDAPMASLRPRQVDALLHGASNRKGSFEGLIPHCRRLYESSSRERVKHYLEPFMNEVPCGDCGGTRLQPQARAVRVTGYSICDIAGQSVDGALDTVRSLRLNTRDSQIAEPVLKEILARLECMQEVGLGYLTLDRPSDTLSGGEAQRLRLSAQLGSNMRGVCYVLDEPTIGLHARDNARLLNTLERLRTQGNSIVVVEHDEETIHRADYIIDLGPGAGKQGGQVVAAGTLDQLAQHTESVTGRYLSNGWHQQRAGAHRSLDDRTWLALYGAQEHNLKNVDARFPLHTFIAITGVSGSGKSTLVKHILYNALRKRLTGYNGRVGTYDRLEGDEKVRRVLEVDHTPIGKTPRSNPATYVGFYDDIRRLLASTPEARMHGYAPGRFSFNVKGGRCETCAGQGQRKIEMNFLPDVFMPCEACDGKRFTEETLDVTYHDKHVSDILAMTISEALEFFDSVASIKRPLQILEDAGLGYLALGQPSNTLSGGEAQRIKLAYELSRSSQTETVYILDEPTTGLHLADIEKLLYVLQSLVEQGNTVIVIEHNLEVIRQADYIIDMGPEGGEAGGEVVMTGTPAALIAQPEVSHTARFLHEYVRER</sequence>
<dbReference type="InterPro" id="IPR027417">
    <property type="entry name" value="P-loop_NTPase"/>
</dbReference>
<dbReference type="GO" id="GO:0005737">
    <property type="term" value="C:cytoplasm"/>
    <property type="evidence" value="ECO:0007669"/>
    <property type="project" value="UniProtKB-SubCell"/>
</dbReference>
<accession>W4LU63</accession>
<evidence type="ECO:0000256" key="1">
    <source>
        <dbReference type="ARBA" id="ARBA00004496"/>
    </source>
</evidence>
<comment type="subcellular location">
    <subcellularLocation>
        <location evidence="1">Cytoplasm</location>
    </subcellularLocation>
</comment>
<dbReference type="InterPro" id="IPR003439">
    <property type="entry name" value="ABC_transporter-like_ATP-bd"/>
</dbReference>
<dbReference type="PATRIC" id="fig|1429438.4.peg.1603"/>
<evidence type="ECO:0000256" key="7">
    <source>
        <dbReference type="ARBA" id="ARBA00022769"/>
    </source>
</evidence>
<dbReference type="Gene3D" id="1.20.1580.10">
    <property type="entry name" value="ABC transporter ATPase like domain"/>
    <property type="match status" value="4"/>
</dbReference>
<evidence type="ECO:0000256" key="11">
    <source>
        <dbReference type="ARBA" id="ARBA00022881"/>
    </source>
</evidence>
<reference evidence="18 19" key="1">
    <citation type="journal article" date="2014" name="Nature">
        <title>An environmental bacterial taxon with a large and distinct metabolic repertoire.</title>
        <authorList>
            <person name="Wilson M.C."/>
            <person name="Mori T."/>
            <person name="Ruckert C."/>
            <person name="Uria A.R."/>
            <person name="Helf M.J."/>
            <person name="Takada K."/>
            <person name="Gernert C."/>
            <person name="Steffens U.A."/>
            <person name="Heycke N."/>
            <person name="Schmitt S."/>
            <person name="Rinke C."/>
            <person name="Helfrich E.J."/>
            <person name="Brachmann A.O."/>
            <person name="Gurgui C."/>
            <person name="Wakimoto T."/>
            <person name="Kracht M."/>
            <person name="Crusemann M."/>
            <person name="Hentschel U."/>
            <person name="Abe I."/>
            <person name="Matsunaga S."/>
            <person name="Kalinowski J."/>
            <person name="Takeyama H."/>
            <person name="Piel J."/>
        </authorList>
    </citation>
    <scope>NUCLEOTIDE SEQUENCE [LARGE SCALE GENOMIC DNA]</scope>
    <source>
        <strain evidence="19">TSY1</strain>
    </source>
</reference>
<evidence type="ECO:0000256" key="2">
    <source>
        <dbReference type="ARBA" id="ARBA00022490"/>
    </source>
</evidence>
<dbReference type="GO" id="GO:0016887">
    <property type="term" value="F:ATP hydrolysis activity"/>
    <property type="evidence" value="ECO:0007669"/>
    <property type="project" value="InterPro"/>
</dbReference>
<protein>
    <recommendedName>
        <fullName evidence="15">UvrABC system protein A</fullName>
    </recommendedName>
    <alternativeName>
        <fullName evidence="16">Excinuclease ABC subunit A</fullName>
    </alternativeName>
</protein>
<proteinExistence type="inferred from homology"/>
<evidence type="ECO:0000256" key="3">
    <source>
        <dbReference type="ARBA" id="ARBA00022723"/>
    </source>
</evidence>
<evidence type="ECO:0000256" key="16">
    <source>
        <dbReference type="ARBA" id="ARBA00042156"/>
    </source>
</evidence>
<dbReference type="SUPFAM" id="SSF52540">
    <property type="entry name" value="P-loop containing nucleoside triphosphate hydrolases"/>
    <property type="match status" value="4"/>
</dbReference>
<dbReference type="PROSITE" id="PS00211">
    <property type="entry name" value="ABC_TRANSPORTER_1"/>
    <property type="match status" value="1"/>
</dbReference>
<dbReference type="GO" id="GO:0003677">
    <property type="term" value="F:DNA binding"/>
    <property type="evidence" value="ECO:0007669"/>
    <property type="project" value="UniProtKB-KW"/>
</dbReference>
<keyword evidence="8" id="KW-0863">Zinc-finger</keyword>
<keyword evidence="9" id="KW-0862">Zinc</keyword>
<dbReference type="InterPro" id="IPR004602">
    <property type="entry name" value="UvrA"/>
</dbReference>
<name>W4LU63_ENTF1</name>
<keyword evidence="3" id="KW-0479">Metal-binding</keyword>
<comment type="similarity">
    <text evidence="14">Belongs to the ABC transporter superfamily. UvrA family.</text>
</comment>
<evidence type="ECO:0000256" key="12">
    <source>
        <dbReference type="ARBA" id="ARBA00023125"/>
    </source>
</evidence>
<evidence type="ECO:0000313" key="19">
    <source>
        <dbReference type="Proteomes" id="UP000019141"/>
    </source>
</evidence>
<organism evidence="18 19">
    <name type="scientific">Entotheonella factor</name>
    <dbReference type="NCBI Taxonomy" id="1429438"/>
    <lineage>
        <taxon>Bacteria</taxon>
        <taxon>Pseudomonadati</taxon>
        <taxon>Nitrospinota/Tectimicrobiota group</taxon>
        <taxon>Candidatus Tectimicrobiota</taxon>
        <taxon>Candidatus Entotheonellia</taxon>
        <taxon>Candidatus Entotheonellales</taxon>
        <taxon>Candidatus Entotheonellaceae</taxon>
        <taxon>Candidatus Entotheonella</taxon>
    </lineage>
</organism>
<evidence type="ECO:0000256" key="8">
    <source>
        <dbReference type="ARBA" id="ARBA00022771"/>
    </source>
</evidence>
<evidence type="ECO:0000256" key="5">
    <source>
        <dbReference type="ARBA" id="ARBA00022741"/>
    </source>
</evidence>
<comment type="caution">
    <text evidence="18">The sequence shown here is derived from an EMBL/GenBank/DDBJ whole genome shotgun (WGS) entry which is preliminary data.</text>
</comment>
<evidence type="ECO:0000256" key="9">
    <source>
        <dbReference type="ARBA" id="ARBA00022833"/>
    </source>
</evidence>
<dbReference type="GO" id="GO:0006289">
    <property type="term" value="P:nucleotide-excision repair"/>
    <property type="evidence" value="ECO:0007669"/>
    <property type="project" value="InterPro"/>
</dbReference>
<dbReference type="NCBIfam" id="TIGR00630">
    <property type="entry name" value="uvra"/>
    <property type="match status" value="2"/>
</dbReference>
<keyword evidence="7" id="KW-0228">DNA excision</keyword>
<keyword evidence="6" id="KW-0227">DNA damage</keyword>
<dbReference type="InterPro" id="IPR003593">
    <property type="entry name" value="AAA+_ATPase"/>
</dbReference>
<evidence type="ECO:0000256" key="14">
    <source>
        <dbReference type="ARBA" id="ARBA00038000"/>
    </source>
</evidence>
<dbReference type="InterPro" id="IPR013815">
    <property type="entry name" value="ATP_grasp_subdomain_1"/>
</dbReference>